<dbReference type="Proteomes" id="UP000054321">
    <property type="component" value="Unassembled WGS sequence"/>
</dbReference>
<sequence>MDMSGALSDPIKRATRACDQCRTQKKRCDSGRPCKTCIKASLNCYYGKQARKRGFPTGYVRIIEALWALAFRAVPSSQETALQLLRNSRVGFDDEGKVTLLNLHFDRVDSSRKVWLSSSIRHEIDKLASELEDDEKAGLAPEGSTSRSDLTMRTSQSSASSFATWTMPEDILSGKLNCKHMDDLAAPENFGTDRHTELSLPLPADAWKLTEVYFKYYHSWLPLMPKHSIVRALSELQDGVKCSSSQLGVLWAILALASARQPCSDGEQLSISDKYYHEAMKSIPNELTRLDSDHVKALVQLTVLNMTKGRWDTASIVLRRIIRVILQLQRSYSYQQQHATMESVLNRIILAAFTMDTLLAARSGTIPQLRSHDVSWAAQYDENEADEWEQWPTNTGVQTSGNEHMVSRRPLRTLSTFKQYIKLLSILNDSLCDLHPVEDYEVKLNDYQGKILSWKAQLPKHCQYPTTVTAENGLEVLPSVANLHLTAEAVSRFLFARQYMSTDKLTQPLMSNESSPVSLYKTAYQSAFGPAAWRGILDFHEYANHLEKKSNQTQMLSSDRDSKLDTRQLPVSDTNNYRVTMSKQHGQTSLEMLNSEPAAEALPARNFTRLHDTILQHPINEGLFSNGMDGIMTEHGSSDAHLDPNGLHVMDNIFGADTALVSFDINQHAMSTAHAPSHDNNEIGDENSIENLLEELSAQQNVSWDEMEAQCMYNLGFMQADHIMH</sequence>
<dbReference type="Gene3D" id="4.10.240.10">
    <property type="entry name" value="Zn(2)-C6 fungal-type DNA-binding domain"/>
    <property type="match status" value="1"/>
</dbReference>
<evidence type="ECO:0000256" key="3">
    <source>
        <dbReference type="SAM" id="MobiDB-lite"/>
    </source>
</evidence>
<name>A0A0C3DCY0_OIDMZ</name>
<dbReference type="GO" id="GO:0008270">
    <property type="term" value="F:zinc ion binding"/>
    <property type="evidence" value="ECO:0007669"/>
    <property type="project" value="InterPro"/>
</dbReference>
<dbReference type="Pfam" id="PF00172">
    <property type="entry name" value="Zn_clus"/>
    <property type="match status" value="1"/>
</dbReference>
<dbReference type="InParanoid" id="A0A0C3DCY0"/>
<dbReference type="GO" id="GO:0045944">
    <property type="term" value="P:positive regulation of transcription by RNA polymerase II"/>
    <property type="evidence" value="ECO:0007669"/>
    <property type="project" value="TreeGrafter"/>
</dbReference>
<protein>
    <recommendedName>
        <fullName evidence="4">Zn(2)-C6 fungal-type domain-containing protein</fullName>
    </recommendedName>
</protein>
<dbReference type="OrthoDB" id="4064873at2759"/>
<evidence type="ECO:0000256" key="2">
    <source>
        <dbReference type="ARBA" id="ARBA00023242"/>
    </source>
</evidence>
<feature type="domain" description="Zn(2)-C6 fungal-type" evidence="4">
    <location>
        <begin position="17"/>
        <end position="46"/>
    </location>
</feature>
<accession>A0A0C3DCY0</accession>
<dbReference type="CDD" id="cd12148">
    <property type="entry name" value="fungal_TF_MHR"/>
    <property type="match status" value="1"/>
</dbReference>
<dbReference type="InterPro" id="IPR007219">
    <property type="entry name" value="XnlR_reg_dom"/>
</dbReference>
<dbReference type="EMBL" id="KN832878">
    <property type="protein sequence ID" value="KIM99802.1"/>
    <property type="molecule type" value="Genomic_DNA"/>
</dbReference>
<dbReference type="GO" id="GO:0003677">
    <property type="term" value="F:DNA binding"/>
    <property type="evidence" value="ECO:0007669"/>
    <property type="project" value="InterPro"/>
</dbReference>
<evidence type="ECO:0000259" key="4">
    <source>
        <dbReference type="PROSITE" id="PS50048"/>
    </source>
</evidence>
<feature type="region of interest" description="Disordered" evidence="3">
    <location>
        <begin position="132"/>
        <end position="155"/>
    </location>
</feature>
<evidence type="ECO:0000313" key="5">
    <source>
        <dbReference type="EMBL" id="KIM99802.1"/>
    </source>
</evidence>
<dbReference type="PANTHER" id="PTHR47655:SF2">
    <property type="entry name" value="QUINIC ACID UTILIZATION ACTIVATOR"/>
    <property type="match status" value="1"/>
</dbReference>
<feature type="compositionally biased region" description="Polar residues" evidence="3">
    <location>
        <begin position="143"/>
        <end position="155"/>
    </location>
</feature>
<proteinExistence type="predicted"/>
<dbReference type="CDD" id="cd00067">
    <property type="entry name" value="GAL4"/>
    <property type="match status" value="1"/>
</dbReference>
<dbReference type="PANTHER" id="PTHR47655">
    <property type="entry name" value="QUINIC ACID UTILIZATION ACTIVATOR"/>
    <property type="match status" value="1"/>
</dbReference>
<dbReference type="AlphaFoldDB" id="A0A0C3DCY0"/>
<dbReference type="InterPro" id="IPR052783">
    <property type="entry name" value="Metabolic/Drug-Res_Regulator"/>
</dbReference>
<keyword evidence="2" id="KW-0539">Nucleus</keyword>
<evidence type="ECO:0000256" key="1">
    <source>
        <dbReference type="ARBA" id="ARBA00022723"/>
    </source>
</evidence>
<dbReference type="GO" id="GO:0000981">
    <property type="term" value="F:DNA-binding transcription factor activity, RNA polymerase II-specific"/>
    <property type="evidence" value="ECO:0007669"/>
    <property type="project" value="InterPro"/>
</dbReference>
<evidence type="ECO:0000313" key="6">
    <source>
        <dbReference type="Proteomes" id="UP000054321"/>
    </source>
</evidence>
<dbReference type="InterPro" id="IPR001138">
    <property type="entry name" value="Zn2Cys6_DnaBD"/>
</dbReference>
<reference evidence="6" key="2">
    <citation type="submission" date="2015-01" db="EMBL/GenBank/DDBJ databases">
        <title>Evolutionary Origins and Diversification of the Mycorrhizal Mutualists.</title>
        <authorList>
            <consortium name="DOE Joint Genome Institute"/>
            <consortium name="Mycorrhizal Genomics Consortium"/>
            <person name="Kohler A."/>
            <person name="Kuo A."/>
            <person name="Nagy L.G."/>
            <person name="Floudas D."/>
            <person name="Copeland A."/>
            <person name="Barry K.W."/>
            <person name="Cichocki N."/>
            <person name="Veneault-Fourrey C."/>
            <person name="LaButti K."/>
            <person name="Lindquist E.A."/>
            <person name="Lipzen A."/>
            <person name="Lundell T."/>
            <person name="Morin E."/>
            <person name="Murat C."/>
            <person name="Riley R."/>
            <person name="Ohm R."/>
            <person name="Sun H."/>
            <person name="Tunlid A."/>
            <person name="Henrissat B."/>
            <person name="Grigoriev I.V."/>
            <person name="Hibbett D.S."/>
            <person name="Martin F."/>
        </authorList>
    </citation>
    <scope>NUCLEOTIDE SEQUENCE [LARGE SCALE GENOMIC DNA]</scope>
    <source>
        <strain evidence="6">Zn</strain>
    </source>
</reference>
<dbReference type="PROSITE" id="PS00463">
    <property type="entry name" value="ZN2_CY6_FUNGAL_1"/>
    <property type="match status" value="1"/>
</dbReference>
<keyword evidence="1" id="KW-0479">Metal-binding</keyword>
<dbReference type="SUPFAM" id="SSF57701">
    <property type="entry name" value="Zn2/Cys6 DNA-binding domain"/>
    <property type="match status" value="1"/>
</dbReference>
<dbReference type="SMART" id="SM00066">
    <property type="entry name" value="GAL4"/>
    <property type="match status" value="1"/>
</dbReference>
<dbReference type="InterPro" id="IPR036864">
    <property type="entry name" value="Zn2-C6_fun-type_DNA-bd_sf"/>
</dbReference>
<keyword evidence="6" id="KW-1185">Reference proteome</keyword>
<dbReference type="STRING" id="913774.A0A0C3DCY0"/>
<dbReference type="Pfam" id="PF04082">
    <property type="entry name" value="Fungal_trans"/>
    <property type="match status" value="1"/>
</dbReference>
<dbReference type="GO" id="GO:0006351">
    <property type="term" value="P:DNA-templated transcription"/>
    <property type="evidence" value="ECO:0007669"/>
    <property type="project" value="InterPro"/>
</dbReference>
<gene>
    <name evidence="5" type="ORF">OIDMADRAFT_30197</name>
</gene>
<reference evidence="5 6" key="1">
    <citation type="submission" date="2014-04" db="EMBL/GenBank/DDBJ databases">
        <authorList>
            <consortium name="DOE Joint Genome Institute"/>
            <person name="Kuo A."/>
            <person name="Martino E."/>
            <person name="Perotto S."/>
            <person name="Kohler A."/>
            <person name="Nagy L.G."/>
            <person name="Floudas D."/>
            <person name="Copeland A."/>
            <person name="Barry K.W."/>
            <person name="Cichocki N."/>
            <person name="Veneault-Fourrey C."/>
            <person name="LaButti K."/>
            <person name="Lindquist E.A."/>
            <person name="Lipzen A."/>
            <person name="Lundell T."/>
            <person name="Morin E."/>
            <person name="Murat C."/>
            <person name="Sun H."/>
            <person name="Tunlid A."/>
            <person name="Henrissat B."/>
            <person name="Grigoriev I.V."/>
            <person name="Hibbett D.S."/>
            <person name="Martin F."/>
            <person name="Nordberg H.P."/>
            <person name="Cantor M.N."/>
            <person name="Hua S.X."/>
        </authorList>
    </citation>
    <scope>NUCLEOTIDE SEQUENCE [LARGE SCALE GENOMIC DNA]</scope>
    <source>
        <strain evidence="5 6">Zn</strain>
    </source>
</reference>
<dbReference type="PROSITE" id="PS50048">
    <property type="entry name" value="ZN2_CY6_FUNGAL_2"/>
    <property type="match status" value="1"/>
</dbReference>
<organism evidence="5 6">
    <name type="scientific">Oidiodendron maius (strain Zn)</name>
    <dbReference type="NCBI Taxonomy" id="913774"/>
    <lineage>
        <taxon>Eukaryota</taxon>
        <taxon>Fungi</taxon>
        <taxon>Dikarya</taxon>
        <taxon>Ascomycota</taxon>
        <taxon>Pezizomycotina</taxon>
        <taxon>Leotiomycetes</taxon>
        <taxon>Leotiomycetes incertae sedis</taxon>
        <taxon>Myxotrichaceae</taxon>
        <taxon>Oidiodendron</taxon>
    </lineage>
</organism>
<dbReference type="HOGENOM" id="CLU_381769_0_0_1"/>